<name>A0A8B6GGW6_MYTGA</name>
<comment type="caution">
    <text evidence="1">The sequence shown here is derived from an EMBL/GenBank/DDBJ whole genome shotgun (WGS) entry which is preliminary data.</text>
</comment>
<organism evidence="1 2">
    <name type="scientific">Mytilus galloprovincialis</name>
    <name type="common">Mediterranean mussel</name>
    <dbReference type="NCBI Taxonomy" id="29158"/>
    <lineage>
        <taxon>Eukaryota</taxon>
        <taxon>Metazoa</taxon>
        <taxon>Spiralia</taxon>
        <taxon>Lophotrochozoa</taxon>
        <taxon>Mollusca</taxon>
        <taxon>Bivalvia</taxon>
        <taxon>Autobranchia</taxon>
        <taxon>Pteriomorphia</taxon>
        <taxon>Mytilida</taxon>
        <taxon>Mytiloidea</taxon>
        <taxon>Mytilidae</taxon>
        <taxon>Mytilinae</taxon>
        <taxon>Mytilus</taxon>
    </lineage>
</organism>
<dbReference type="Proteomes" id="UP000596742">
    <property type="component" value="Unassembled WGS sequence"/>
</dbReference>
<gene>
    <name evidence="1" type="ORF">MGAL_10B015709</name>
</gene>
<reference evidence="1" key="1">
    <citation type="submission" date="2018-11" db="EMBL/GenBank/DDBJ databases">
        <authorList>
            <person name="Alioto T."/>
            <person name="Alioto T."/>
        </authorList>
    </citation>
    <scope>NUCLEOTIDE SEQUENCE</scope>
</reference>
<keyword evidence="2" id="KW-1185">Reference proteome</keyword>
<sequence length="101" mass="10762">MSRSDEHISLADSITPINVLKIANESGTESSSRHLFRVCFGDGPTDETAVIKEVINAGGGFCTIDFILLHIAALFYTKEAACDLLFAATAKGNGVLLTFVL</sequence>
<proteinExistence type="predicted"/>
<dbReference type="EMBL" id="UYJE01008416">
    <property type="protein sequence ID" value="VDI63765.1"/>
    <property type="molecule type" value="Genomic_DNA"/>
</dbReference>
<evidence type="ECO:0000313" key="2">
    <source>
        <dbReference type="Proteomes" id="UP000596742"/>
    </source>
</evidence>
<protein>
    <submittedName>
        <fullName evidence="1">Uncharacterized protein</fullName>
    </submittedName>
</protein>
<accession>A0A8B6GGW6</accession>
<evidence type="ECO:0000313" key="1">
    <source>
        <dbReference type="EMBL" id="VDI63765.1"/>
    </source>
</evidence>
<dbReference type="AlphaFoldDB" id="A0A8B6GGW6"/>